<dbReference type="Pfam" id="PF11927">
    <property type="entry name" value="HODM_asu-like"/>
    <property type="match status" value="1"/>
</dbReference>
<sequence>MTLGFSVEALLPHARLSGPLRMGLHRLSEEDWLQSSPDVALRQAAFDEFPQAVQVLPEAEDAEAELAAMVGISGGLEDAARDIWEDLCILTKAEADAPYRLTAGAVAFPTDWHLSDKMGLGLTDVHAPIHGYAEQLAIGVDHFMTTLRPDQIFGRTNCFIVGNSDLRYLPPASPEARFAGLSAENAGQRLYIRCERQSLRRLPQTGAILFTIGVYVEALGMLSKEALAKVSSAFTDASQGEHDRRAAPFYAPILADYCTQKCQEE</sequence>
<protein>
    <submittedName>
        <fullName evidence="1">Heme-dependent oxidative N-demethylase subunit alpha family protein</fullName>
    </submittedName>
</protein>
<dbReference type="EMBL" id="JBHSDH010000013">
    <property type="protein sequence ID" value="MFC4292124.1"/>
    <property type="molecule type" value="Genomic_DNA"/>
</dbReference>
<organism evidence="1 2">
    <name type="scientific">Sphingorhabdus arenilitoris</name>
    <dbReference type="NCBI Taxonomy" id="1490041"/>
    <lineage>
        <taxon>Bacteria</taxon>
        <taxon>Pseudomonadati</taxon>
        <taxon>Pseudomonadota</taxon>
        <taxon>Alphaproteobacteria</taxon>
        <taxon>Sphingomonadales</taxon>
        <taxon>Sphingomonadaceae</taxon>
        <taxon>Sphingorhabdus</taxon>
    </lineage>
</organism>
<evidence type="ECO:0000313" key="1">
    <source>
        <dbReference type="EMBL" id="MFC4292124.1"/>
    </source>
</evidence>
<keyword evidence="2" id="KW-1185">Reference proteome</keyword>
<accession>A0ABV8RHH8</accession>
<dbReference type="InterPro" id="IPR021848">
    <property type="entry name" value="HODM_asu-like"/>
</dbReference>
<proteinExistence type="predicted"/>
<dbReference type="Proteomes" id="UP001595887">
    <property type="component" value="Unassembled WGS sequence"/>
</dbReference>
<name>A0ABV8RHH8_9SPHN</name>
<reference evidence="2" key="1">
    <citation type="journal article" date="2019" name="Int. J. Syst. Evol. Microbiol.">
        <title>The Global Catalogue of Microorganisms (GCM) 10K type strain sequencing project: providing services to taxonomists for standard genome sequencing and annotation.</title>
        <authorList>
            <consortium name="The Broad Institute Genomics Platform"/>
            <consortium name="The Broad Institute Genome Sequencing Center for Infectious Disease"/>
            <person name="Wu L."/>
            <person name="Ma J."/>
        </authorList>
    </citation>
    <scope>NUCLEOTIDE SEQUENCE [LARGE SCALE GENOMIC DNA]</scope>
    <source>
        <strain evidence="2">CECT 8531</strain>
    </source>
</reference>
<comment type="caution">
    <text evidence="1">The sequence shown here is derived from an EMBL/GenBank/DDBJ whole genome shotgun (WGS) entry which is preliminary data.</text>
</comment>
<evidence type="ECO:0000313" key="2">
    <source>
        <dbReference type="Proteomes" id="UP001595887"/>
    </source>
</evidence>
<gene>
    <name evidence="1" type="ORF">ACFOWX_06825</name>
</gene>
<dbReference type="RefSeq" id="WP_381422555.1">
    <property type="nucleotide sequence ID" value="NZ_JBHSDH010000013.1"/>
</dbReference>